<keyword evidence="4" id="KW-0862">Zinc</keyword>
<dbReference type="Gene3D" id="3.30.160.60">
    <property type="entry name" value="Classic Zinc Finger"/>
    <property type="match status" value="1"/>
</dbReference>
<feature type="region of interest" description="Disordered" evidence="11">
    <location>
        <begin position="248"/>
        <end position="368"/>
    </location>
</feature>
<comment type="subcellular location">
    <subcellularLocation>
        <location evidence="1 10">Nucleus</location>
    </subcellularLocation>
</comment>
<accession>A0A1D2JHA9</accession>
<feature type="region of interest" description="Disordered" evidence="11">
    <location>
        <begin position="158"/>
        <end position="203"/>
    </location>
</feature>
<dbReference type="InterPro" id="IPR013246">
    <property type="entry name" value="SAGA_su_Sgf11"/>
</dbReference>
<evidence type="ECO:0000256" key="8">
    <source>
        <dbReference type="ARBA" id="ARBA00023163"/>
    </source>
</evidence>
<keyword evidence="9" id="KW-0539">Nucleus</keyword>
<evidence type="ECO:0000256" key="11">
    <source>
        <dbReference type="SAM" id="MobiDB-lite"/>
    </source>
</evidence>
<evidence type="ECO:0000256" key="3">
    <source>
        <dbReference type="ARBA" id="ARBA00022771"/>
    </source>
</evidence>
<evidence type="ECO:0000256" key="6">
    <source>
        <dbReference type="ARBA" id="ARBA00023015"/>
    </source>
</evidence>
<sequence length="368" mass="39994">MASIPETDNTIPSATMSKLARSLLDDTIYNIIHDIVAEVHREEKIARMRSAVVLAKKLGEEEAARIQANEPRESESGTVSTIVNKKVNKTVRVETDGAIYDNGKVYLKGNPLQTTKEILCPNCFLPRLLYPLTGVGARPPPDPCKEYCKKHPPIIMPGHDVHGNPFATDKINRKKKQQPQHQTTANTPASSPPSTPSTPANSFKQVTTEKISFPTVKCPNCPRYFVVTRVAQHLDRCLGLSGRQTKRILTPLESGTSTPVPPPMKPSNLKRSLPNGDDETGTGTVPKKKRLNTPKKYSSNKSTPPSKLKNGTTPDMAAAIEFAAPTPASTFGGDGDSGSTTTSTSSKKKLNPPEGKTGKLKRNEIKDR</sequence>
<keyword evidence="8" id="KW-0804">Transcription</keyword>
<evidence type="ECO:0000313" key="13">
    <source>
        <dbReference type="Proteomes" id="UP000242814"/>
    </source>
</evidence>
<dbReference type="VEuPathDB" id="FungiDB:PADG_07959"/>
<keyword evidence="3" id="KW-0863">Zinc-finger</keyword>
<evidence type="ECO:0000256" key="2">
    <source>
        <dbReference type="ARBA" id="ARBA00022723"/>
    </source>
</evidence>
<comment type="similarity">
    <text evidence="10">Belongs to the SGF11 family.</text>
</comment>
<dbReference type="Pfam" id="PF08209">
    <property type="entry name" value="Sgf11"/>
    <property type="match status" value="1"/>
</dbReference>
<reference evidence="12 13" key="1">
    <citation type="submission" date="2016-06" db="EMBL/GenBank/DDBJ databases">
        <authorList>
            <person name="Kjaerup R.B."/>
            <person name="Dalgaard T.S."/>
            <person name="Juul-Madsen H.R."/>
        </authorList>
    </citation>
    <scope>NUCLEOTIDE SEQUENCE [LARGE SCALE GENOMIC DNA]</scope>
    <source>
        <strain evidence="12 13">Pb300</strain>
    </source>
</reference>
<evidence type="ECO:0000313" key="12">
    <source>
        <dbReference type="EMBL" id="ODH35384.1"/>
    </source>
</evidence>
<organism evidence="12 13">
    <name type="scientific">Paracoccidioides brasiliensis</name>
    <dbReference type="NCBI Taxonomy" id="121759"/>
    <lineage>
        <taxon>Eukaryota</taxon>
        <taxon>Fungi</taxon>
        <taxon>Dikarya</taxon>
        <taxon>Ascomycota</taxon>
        <taxon>Pezizomycotina</taxon>
        <taxon>Eurotiomycetes</taxon>
        <taxon>Eurotiomycetidae</taxon>
        <taxon>Onygenales</taxon>
        <taxon>Ajellomycetaceae</taxon>
        <taxon>Paracoccidioides</taxon>
    </lineage>
</organism>
<gene>
    <name evidence="12" type="ORF">ACO22_02957</name>
</gene>
<proteinExistence type="inferred from homology"/>
<comment type="caution">
    <text evidence="12">The sequence shown here is derived from an EMBL/GenBank/DDBJ whole genome shotgun (WGS) entry which is preliminary data.</text>
</comment>
<evidence type="ECO:0000256" key="9">
    <source>
        <dbReference type="ARBA" id="ARBA00023242"/>
    </source>
</evidence>
<dbReference type="GO" id="GO:0070461">
    <property type="term" value="C:SAGA-type complex"/>
    <property type="evidence" value="ECO:0007669"/>
    <property type="project" value="UniProtKB-ARBA"/>
</dbReference>
<protein>
    <recommendedName>
        <fullName evidence="10">SAGA-associated factor 11</fullName>
    </recommendedName>
</protein>
<keyword evidence="7 10" id="KW-0010">Activator</keyword>
<dbReference type="AlphaFoldDB" id="A0A1D2JHA9"/>
<dbReference type="EMBL" id="LZYO01000096">
    <property type="protein sequence ID" value="ODH35384.1"/>
    <property type="molecule type" value="Genomic_DNA"/>
</dbReference>
<evidence type="ECO:0000256" key="4">
    <source>
        <dbReference type="ARBA" id="ARBA00022833"/>
    </source>
</evidence>
<keyword evidence="2" id="KW-0479">Metal-binding</keyword>
<keyword evidence="5" id="KW-0156">Chromatin regulator</keyword>
<feature type="compositionally biased region" description="Polar residues" evidence="11">
    <location>
        <begin position="295"/>
        <end position="313"/>
    </location>
</feature>
<evidence type="ECO:0000256" key="5">
    <source>
        <dbReference type="ARBA" id="ARBA00022853"/>
    </source>
</evidence>
<evidence type="ECO:0000256" key="1">
    <source>
        <dbReference type="ARBA" id="ARBA00004123"/>
    </source>
</evidence>
<name>A0A1D2JHA9_PARBR</name>
<dbReference type="Proteomes" id="UP000242814">
    <property type="component" value="Unassembled WGS sequence"/>
</dbReference>
<evidence type="ECO:0000256" key="10">
    <source>
        <dbReference type="RuleBase" id="RU261113"/>
    </source>
</evidence>
<dbReference type="GO" id="GO:0005634">
    <property type="term" value="C:nucleus"/>
    <property type="evidence" value="ECO:0007669"/>
    <property type="project" value="UniProtKB-SubCell"/>
</dbReference>
<dbReference type="GO" id="GO:0006325">
    <property type="term" value="P:chromatin organization"/>
    <property type="evidence" value="ECO:0007669"/>
    <property type="project" value="UniProtKB-KW"/>
</dbReference>
<feature type="compositionally biased region" description="Low complexity" evidence="11">
    <location>
        <begin position="317"/>
        <end position="345"/>
    </location>
</feature>
<keyword evidence="6" id="KW-0805">Transcription regulation</keyword>
<dbReference type="OrthoDB" id="21557at2759"/>
<evidence type="ECO:0000256" key="7">
    <source>
        <dbReference type="ARBA" id="ARBA00023159"/>
    </source>
</evidence>
<dbReference type="GO" id="GO:0008270">
    <property type="term" value="F:zinc ion binding"/>
    <property type="evidence" value="ECO:0007669"/>
    <property type="project" value="UniProtKB-KW"/>
</dbReference>
<dbReference type="VEuPathDB" id="FungiDB:PABG_06500"/>
<dbReference type="OMA" id="NCPRYFL"/>